<dbReference type="SUPFAM" id="SSF53850">
    <property type="entry name" value="Periplasmic binding protein-like II"/>
    <property type="match status" value="1"/>
</dbReference>
<feature type="domain" description="HTH lysR-type" evidence="5">
    <location>
        <begin position="10"/>
        <end position="61"/>
    </location>
</feature>
<dbReference type="RefSeq" id="WP_053841012.1">
    <property type="nucleotide sequence ID" value="NZ_CP076250.1"/>
</dbReference>
<dbReference type="InterPro" id="IPR058163">
    <property type="entry name" value="LysR-type_TF_proteobact-type"/>
</dbReference>
<accession>A0A0K2ZZW2</accession>
<dbReference type="FunFam" id="3.40.190.290:FF:000001">
    <property type="entry name" value="Transcriptional regulator, LysR family"/>
    <property type="match status" value="1"/>
</dbReference>
<keyword evidence="2" id="KW-0805">Transcription regulation</keyword>
<sequence>MAASPLPAVVAFARVAHHASFTRAAAELGVSASALSQTVRALEAQLGVRLLHRTTRRVALSEHGARFLQRVTPGLAQIEAAFLDLDTVRERPAGRLRITLPRVVADQLVMPWLPAFLARYPQIEVELCVDPALVDVVAKGFDAGIRLGECLARDMIAVPLGPLQRQVICAAPDYFRRHAPPRTPADLVDHDCIVHRLSNGRRMAWEFSRDGRDFEVEVSGTLVFNDSGLTHAAALAGLGLAQGFESVVAADVAAGRLLRVLDDWQQLFAGFHLYYPAREHLAPKLRVFIDHLRAANAAAG</sequence>
<dbReference type="Proteomes" id="UP000041247">
    <property type="component" value="Unassembled WGS sequence"/>
</dbReference>
<proteinExistence type="inferred from homology"/>
<dbReference type="Pfam" id="PF03466">
    <property type="entry name" value="LysR_substrate"/>
    <property type="match status" value="1"/>
</dbReference>
<dbReference type="InterPro" id="IPR036390">
    <property type="entry name" value="WH_DNA-bd_sf"/>
</dbReference>
<comment type="similarity">
    <text evidence="1">Belongs to the LysR transcriptional regulatory family.</text>
</comment>
<dbReference type="EMBL" id="CXOK01000055">
    <property type="protein sequence ID" value="CTP88810.1"/>
    <property type="molecule type" value="Genomic_DNA"/>
</dbReference>
<dbReference type="FunFam" id="1.10.10.10:FF:000001">
    <property type="entry name" value="LysR family transcriptional regulator"/>
    <property type="match status" value="1"/>
</dbReference>
<evidence type="ECO:0000256" key="1">
    <source>
        <dbReference type="ARBA" id="ARBA00009437"/>
    </source>
</evidence>
<dbReference type="InterPro" id="IPR036388">
    <property type="entry name" value="WH-like_DNA-bd_sf"/>
</dbReference>
<name>A0A0K2ZZW2_9XANT</name>
<dbReference type="PANTHER" id="PTHR30537:SF1">
    <property type="entry name" value="HTH-TYPE TRANSCRIPTIONAL REGULATOR PGRR"/>
    <property type="match status" value="1"/>
</dbReference>
<evidence type="ECO:0000256" key="2">
    <source>
        <dbReference type="ARBA" id="ARBA00023015"/>
    </source>
</evidence>
<dbReference type="Gene3D" id="3.40.190.290">
    <property type="match status" value="1"/>
</dbReference>
<dbReference type="SUPFAM" id="SSF46785">
    <property type="entry name" value="Winged helix' DNA-binding domain"/>
    <property type="match status" value="1"/>
</dbReference>
<evidence type="ECO:0000313" key="7">
    <source>
        <dbReference type="Proteomes" id="UP000041247"/>
    </source>
</evidence>
<dbReference type="InterPro" id="IPR000847">
    <property type="entry name" value="LysR_HTH_N"/>
</dbReference>
<dbReference type="GO" id="GO:0043565">
    <property type="term" value="F:sequence-specific DNA binding"/>
    <property type="evidence" value="ECO:0007669"/>
    <property type="project" value="TreeGrafter"/>
</dbReference>
<dbReference type="InterPro" id="IPR005119">
    <property type="entry name" value="LysR_subst-bd"/>
</dbReference>
<dbReference type="GO" id="GO:0003700">
    <property type="term" value="F:DNA-binding transcription factor activity"/>
    <property type="evidence" value="ECO:0007669"/>
    <property type="project" value="InterPro"/>
</dbReference>
<protein>
    <submittedName>
        <fullName evidence="6">LysR family transcriptional regulator</fullName>
    </submittedName>
</protein>
<gene>
    <name evidence="6" type="ORF">XTPLMG728_2026</name>
</gene>
<dbReference type="Pfam" id="PF00126">
    <property type="entry name" value="HTH_1"/>
    <property type="match status" value="1"/>
</dbReference>
<dbReference type="AlphaFoldDB" id="A0A0K2ZZW2"/>
<evidence type="ECO:0000313" key="6">
    <source>
        <dbReference type="EMBL" id="CTP88810.1"/>
    </source>
</evidence>
<dbReference type="PANTHER" id="PTHR30537">
    <property type="entry name" value="HTH-TYPE TRANSCRIPTIONAL REGULATOR"/>
    <property type="match status" value="1"/>
</dbReference>
<dbReference type="GO" id="GO:0006351">
    <property type="term" value="P:DNA-templated transcription"/>
    <property type="evidence" value="ECO:0007669"/>
    <property type="project" value="TreeGrafter"/>
</dbReference>
<evidence type="ECO:0000256" key="4">
    <source>
        <dbReference type="ARBA" id="ARBA00023163"/>
    </source>
</evidence>
<evidence type="ECO:0000256" key="3">
    <source>
        <dbReference type="ARBA" id="ARBA00023125"/>
    </source>
</evidence>
<dbReference type="PROSITE" id="PS50931">
    <property type="entry name" value="HTH_LYSR"/>
    <property type="match status" value="1"/>
</dbReference>
<dbReference type="Gene3D" id="1.10.10.10">
    <property type="entry name" value="Winged helix-like DNA-binding domain superfamily/Winged helix DNA-binding domain"/>
    <property type="match status" value="1"/>
</dbReference>
<reference evidence="6 7" key="1">
    <citation type="submission" date="2015-07" db="EMBL/GenBank/DDBJ databases">
        <authorList>
            <person name="Noorani M."/>
        </authorList>
    </citation>
    <scope>NUCLEOTIDE SEQUENCE [LARGE SCALE GENOMIC DNA]</scope>
    <source>
        <strain evidence="6">LMG728</strain>
    </source>
</reference>
<organism evidence="6 7">
    <name type="scientific">Xanthomonas graminis pv. poae</name>
    <dbReference type="NCBI Taxonomy" id="227946"/>
    <lineage>
        <taxon>Bacteria</taxon>
        <taxon>Pseudomonadati</taxon>
        <taxon>Pseudomonadota</taxon>
        <taxon>Gammaproteobacteria</taxon>
        <taxon>Lysobacterales</taxon>
        <taxon>Lysobacteraceae</taxon>
        <taxon>Xanthomonas</taxon>
        <taxon>Xanthomonas translucens group</taxon>
        <taxon>Xanthomonas graminis</taxon>
    </lineage>
</organism>
<keyword evidence="3" id="KW-0238">DNA-binding</keyword>
<dbReference type="PRINTS" id="PR00039">
    <property type="entry name" value="HTHLYSR"/>
</dbReference>
<keyword evidence="4" id="KW-0804">Transcription</keyword>
<evidence type="ECO:0000259" key="5">
    <source>
        <dbReference type="PROSITE" id="PS50931"/>
    </source>
</evidence>